<name>A0A5B8LN90_9SPHN</name>
<evidence type="ECO:0000313" key="2">
    <source>
        <dbReference type="Proteomes" id="UP000315673"/>
    </source>
</evidence>
<reference evidence="1 2" key="1">
    <citation type="submission" date="2019-07" db="EMBL/GenBank/DDBJ databases">
        <title>Full genome sequence of Sphingomonas sp. 4R-6-7(HKS19).</title>
        <authorList>
            <person name="Im W.-T."/>
        </authorList>
    </citation>
    <scope>NUCLEOTIDE SEQUENCE [LARGE SCALE GENOMIC DNA]</scope>
    <source>
        <strain evidence="1 2">HKS19</strain>
    </source>
</reference>
<gene>
    <name evidence="1" type="ORF">FPZ24_14565</name>
</gene>
<keyword evidence="2" id="KW-1185">Reference proteome</keyword>
<protein>
    <submittedName>
        <fullName evidence="1">Uncharacterized protein</fullName>
    </submittedName>
</protein>
<evidence type="ECO:0000313" key="1">
    <source>
        <dbReference type="EMBL" id="QDZ08540.1"/>
    </source>
</evidence>
<dbReference type="EMBL" id="CP042306">
    <property type="protein sequence ID" value="QDZ08540.1"/>
    <property type="molecule type" value="Genomic_DNA"/>
</dbReference>
<dbReference type="Proteomes" id="UP000315673">
    <property type="component" value="Chromosome"/>
</dbReference>
<dbReference type="KEGG" id="spai:FPZ24_14565"/>
<sequence>MTTEATAFSEVLRQIGAGRGHLEAQEAMIAKLENAGGDTSDAQAVLSRLNEAQQLYIDELGRLEERLGSSNA</sequence>
<accession>A0A5B8LN90</accession>
<dbReference type="AlphaFoldDB" id="A0A5B8LN90"/>
<dbReference type="RefSeq" id="WP_146573168.1">
    <property type="nucleotide sequence ID" value="NZ_CP042306.1"/>
</dbReference>
<organism evidence="1 2">
    <name type="scientific">Sphingomonas panacisoli</name>
    <dbReference type="NCBI Taxonomy" id="1813879"/>
    <lineage>
        <taxon>Bacteria</taxon>
        <taxon>Pseudomonadati</taxon>
        <taxon>Pseudomonadota</taxon>
        <taxon>Alphaproteobacteria</taxon>
        <taxon>Sphingomonadales</taxon>
        <taxon>Sphingomonadaceae</taxon>
        <taxon>Sphingomonas</taxon>
    </lineage>
</organism>
<proteinExistence type="predicted"/>